<evidence type="ECO:0000256" key="3">
    <source>
        <dbReference type="ARBA" id="ARBA00023125"/>
    </source>
</evidence>
<organism evidence="6 7">
    <name type="scientific">Turicimonas muris</name>
    <dbReference type="NCBI Taxonomy" id="1796652"/>
    <lineage>
        <taxon>Bacteria</taxon>
        <taxon>Pseudomonadati</taxon>
        <taxon>Pseudomonadota</taxon>
        <taxon>Betaproteobacteria</taxon>
        <taxon>Burkholderiales</taxon>
        <taxon>Sutterellaceae</taxon>
        <taxon>Turicimonas</taxon>
    </lineage>
</organism>
<sequence>MGNKAETELDSIRLDKWLWAARFFKTRTLSQDNIELGRVKVNKARAKASKEVRVGDELEIFRGSERFIVIVKALSGKRGPAPVAATLYEETEESKFKREQIKEAAALIPVPGADHKGRPTKREGRKLREFQHNFNPTHDF</sequence>
<name>A0A227KJP7_9BURK</name>
<dbReference type="GeneID" id="78362585"/>
<dbReference type="GO" id="GO:0043023">
    <property type="term" value="F:ribosomal large subunit binding"/>
    <property type="evidence" value="ECO:0007669"/>
    <property type="project" value="InterPro"/>
</dbReference>
<dbReference type="InterPro" id="IPR025708">
    <property type="entry name" value="HSP15"/>
</dbReference>
<dbReference type="Gene3D" id="3.10.290.10">
    <property type="entry name" value="RNA-binding S4 domain"/>
    <property type="match status" value="1"/>
</dbReference>
<dbReference type="AlphaFoldDB" id="A0A227KJP7"/>
<comment type="caution">
    <text evidence="6">The sequence shown here is derived from an EMBL/GenBank/DDBJ whole genome shotgun (WGS) entry which is preliminary data.</text>
</comment>
<dbReference type="GO" id="GO:0003677">
    <property type="term" value="F:DNA binding"/>
    <property type="evidence" value="ECO:0007669"/>
    <property type="project" value="UniProtKB-KW"/>
</dbReference>
<dbReference type="RefSeq" id="WP_066594932.1">
    <property type="nucleotide sequence ID" value="NZ_CAJTBZ010000012.1"/>
</dbReference>
<keyword evidence="2 4" id="KW-0694">RNA-binding</keyword>
<comment type="similarity">
    <text evidence="1">Belongs to the HSP15 family.</text>
</comment>
<evidence type="ECO:0000256" key="2">
    <source>
        <dbReference type="ARBA" id="ARBA00022884"/>
    </source>
</evidence>
<dbReference type="SUPFAM" id="SSF55174">
    <property type="entry name" value="Alpha-L RNA-binding motif"/>
    <property type="match status" value="1"/>
</dbReference>
<feature type="domain" description="RNA-binding S4" evidence="5">
    <location>
        <begin position="12"/>
        <end position="74"/>
    </location>
</feature>
<evidence type="ECO:0000259" key="5">
    <source>
        <dbReference type="SMART" id="SM00363"/>
    </source>
</evidence>
<dbReference type="GO" id="GO:0034605">
    <property type="term" value="P:cellular response to heat"/>
    <property type="evidence" value="ECO:0007669"/>
    <property type="project" value="InterPro"/>
</dbReference>
<accession>A0A227KJP7</accession>
<evidence type="ECO:0000256" key="4">
    <source>
        <dbReference type="PROSITE-ProRule" id="PRU00182"/>
    </source>
</evidence>
<dbReference type="SMART" id="SM00363">
    <property type="entry name" value="S4"/>
    <property type="match status" value="1"/>
</dbReference>
<reference evidence="7" key="1">
    <citation type="submission" date="2017-05" db="EMBL/GenBank/DDBJ databases">
        <title>Improved OligoMM genomes.</title>
        <authorList>
            <person name="Garzetti D."/>
        </authorList>
    </citation>
    <scope>NUCLEOTIDE SEQUENCE [LARGE SCALE GENOMIC DNA]</scope>
    <source>
        <strain evidence="7">YL45</strain>
    </source>
</reference>
<dbReference type="Pfam" id="PF01479">
    <property type="entry name" value="S4"/>
    <property type="match status" value="1"/>
</dbReference>
<dbReference type="InterPro" id="IPR036986">
    <property type="entry name" value="S4_RNA-bd_sf"/>
</dbReference>
<evidence type="ECO:0000313" key="7">
    <source>
        <dbReference type="Proteomes" id="UP000214610"/>
    </source>
</evidence>
<dbReference type="InterPro" id="IPR002942">
    <property type="entry name" value="S4_RNA-bd"/>
</dbReference>
<dbReference type="PROSITE" id="PS50889">
    <property type="entry name" value="S4"/>
    <property type="match status" value="1"/>
</dbReference>
<dbReference type="Proteomes" id="UP000214610">
    <property type="component" value="Unassembled WGS sequence"/>
</dbReference>
<gene>
    <name evidence="6" type="ORF">ADH67_07175</name>
</gene>
<protein>
    <submittedName>
        <fullName evidence="6">RNA-binding protein</fullName>
    </submittedName>
</protein>
<keyword evidence="3" id="KW-0238">DNA-binding</keyword>
<proteinExistence type="inferred from homology"/>
<dbReference type="PIRSF" id="PIRSF016821">
    <property type="entry name" value="HSP15"/>
    <property type="match status" value="1"/>
</dbReference>
<keyword evidence="7" id="KW-1185">Reference proteome</keyword>
<evidence type="ECO:0000313" key="6">
    <source>
        <dbReference type="EMBL" id="OXE47570.1"/>
    </source>
</evidence>
<evidence type="ECO:0000256" key="1">
    <source>
        <dbReference type="ARBA" id="ARBA00008396"/>
    </source>
</evidence>
<dbReference type="CDD" id="cd00165">
    <property type="entry name" value="S4"/>
    <property type="match status" value="1"/>
</dbReference>
<dbReference type="EMBL" id="NHMP01000004">
    <property type="protein sequence ID" value="OXE47570.1"/>
    <property type="molecule type" value="Genomic_DNA"/>
</dbReference>
<dbReference type="GO" id="GO:0003727">
    <property type="term" value="F:single-stranded RNA binding"/>
    <property type="evidence" value="ECO:0007669"/>
    <property type="project" value="InterPro"/>
</dbReference>